<evidence type="ECO:0000313" key="1">
    <source>
        <dbReference type="EMBL" id="KMZ62587.1"/>
    </source>
</evidence>
<sequence>MMFLIYQDHNQKLPRTLIILWS</sequence>
<keyword evidence="2" id="KW-1185">Reference proteome</keyword>
<comment type="caution">
    <text evidence="1">The sequence shown here is derived from an EMBL/GenBank/DDBJ whole genome shotgun (WGS) entry which is preliminary data.</text>
</comment>
<accession>A0A0K9P2X3</accession>
<dbReference type="AlphaFoldDB" id="A0A0K9P2X3"/>
<gene>
    <name evidence="1" type="ORF">ZOSMA_451G00020</name>
</gene>
<name>A0A0K9P2X3_ZOSMR</name>
<protein>
    <submittedName>
        <fullName evidence="1">Uncharacterized protein</fullName>
    </submittedName>
</protein>
<proteinExistence type="predicted"/>
<reference evidence="2" key="1">
    <citation type="journal article" date="2016" name="Nature">
        <title>The genome of the seagrass Zostera marina reveals angiosperm adaptation to the sea.</title>
        <authorList>
            <person name="Olsen J.L."/>
            <person name="Rouze P."/>
            <person name="Verhelst B."/>
            <person name="Lin Y.-C."/>
            <person name="Bayer T."/>
            <person name="Collen J."/>
            <person name="Dattolo E."/>
            <person name="De Paoli E."/>
            <person name="Dittami S."/>
            <person name="Maumus F."/>
            <person name="Michel G."/>
            <person name="Kersting A."/>
            <person name="Lauritano C."/>
            <person name="Lohaus R."/>
            <person name="Toepel M."/>
            <person name="Tonon T."/>
            <person name="Vanneste K."/>
            <person name="Amirebrahimi M."/>
            <person name="Brakel J."/>
            <person name="Bostroem C."/>
            <person name="Chovatia M."/>
            <person name="Grimwood J."/>
            <person name="Jenkins J.W."/>
            <person name="Jueterbock A."/>
            <person name="Mraz A."/>
            <person name="Stam W.T."/>
            <person name="Tice H."/>
            <person name="Bornberg-Bauer E."/>
            <person name="Green P.J."/>
            <person name="Pearson G.A."/>
            <person name="Procaccini G."/>
            <person name="Duarte C.M."/>
            <person name="Schmutz J."/>
            <person name="Reusch T.B.H."/>
            <person name="Van de Peer Y."/>
        </authorList>
    </citation>
    <scope>NUCLEOTIDE SEQUENCE [LARGE SCALE GENOMIC DNA]</scope>
    <source>
        <strain evidence="2">cv. Finnish</strain>
    </source>
</reference>
<dbReference type="Proteomes" id="UP000036987">
    <property type="component" value="Unassembled WGS sequence"/>
</dbReference>
<organism evidence="1 2">
    <name type="scientific">Zostera marina</name>
    <name type="common">Eelgrass</name>
    <dbReference type="NCBI Taxonomy" id="29655"/>
    <lineage>
        <taxon>Eukaryota</taxon>
        <taxon>Viridiplantae</taxon>
        <taxon>Streptophyta</taxon>
        <taxon>Embryophyta</taxon>
        <taxon>Tracheophyta</taxon>
        <taxon>Spermatophyta</taxon>
        <taxon>Magnoliopsida</taxon>
        <taxon>Liliopsida</taxon>
        <taxon>Zosteraceae</taxon>
        <taxon>Zostera</taxon>
    </lineage>
</organism>
<dbReference type="EMBL" id="LFYR01001332">
    <property type="protein sequence ID" value="KMZ62587.1"/>
    <property type="molecule type" value="Genomic_DNA"/>
</dbReference>
<evidence type="ECO:0000313" key="2">
    <source>
        <dbReference type="Proteomes" id="UP000036987"/>
    </source>
</evidence>